<evidence type="ECO:0000313" key="2">
    <source>
        <dbReference type="Proteomes" id="UP000183685"/>
    </source>
</evidence>
<gene>
    <name evidence="1" type="ORF">SAMN04488071_1311</name>
</gene>
<dbReference type="RefSeq" id="WP_068301635.1">
    <property type="nucleotide sequence ID" value="NZ_DAIOMO010000002.1"/>
</dbReference>
<dbReference type="Proteomes" id="UP000183685">
    <property type="component" value="Unassembled WGS sequence"/>
</dbReference>
<keyword evidence="2" id="KW-1185">Reference proteome</keyword>
<reference evidence="1 2" key="1">
    <citation type="submission" date="2016-10" db="EMBL/GenBank/DDBJ databases">
        <authorList>
            <person name="de Groot N.N."/>
        </authorList>
    </citation>
    <scope>NUCLEOTIDE SEQUENCE [LARGE SCALE GENOMIC DNA]</scope>
    <source>
        <strain evidence="1 2">CGMCC 1.9109</strain>
    </source>
</reference>
<dbReference type="EMBL" id="FNAK01000003">
    <property type="protein sequence ID" value="SDD80058.1"/>
    <property type="molecule type" value="Genomic_DNA"/>
</dbReference>
<protein>
    <submittedName>
        <fullName evidence="1">Uncharacterized protein</fullName>
    </submittedName>
</protein>
<name>A0A1G6XPF7_9PROT</name>
<dbReference type="STRING" id="637679.GCA_001550055_00991"/>
<evidence type="ECO:0000313" key="1">
    <source>
        <dbReference type="EMBL" id="SDD80058.1"/>
    </source>
</evidence>
<dbReference type="AlphaFoldDB" id="A0A1G6XPF7"/>
<organism evidence="1 2">
    <name type="scientific">Kordiimonas lacus</name>
    <dbReference type="NCBI Taxonomy" id="637679"/>
    <lineage>
        <taxon>Bacteria</taxon>
        <taxon>Pseudomonadati</taxon>
        <taxon>Pseudomonadota</taxon>
        <taxon>Alphaproteobacteria</taxon>
        <taxon>Kordiimonadales</taxon>
        <taxon>Kordiimonadaceae</taxon>
        <taxon>Kordiimonas</taxon>
    </lineage>
</organism>
<sequence>MASYSDFVMRDEDIEQAADLFLTLWQENIRLWATEKDLLPHAELAALLEVPLDTKPDAGEDA</sequence>
<proteinExistence type="predicted"/>
<accession>A0A1G6XPF7</accession>